<evidence type="ECO:0000256" key="3">
    <source>
        <dbReference type="ARBA" id="ARBA00011233"/>
    </source>
</evidence>
<dbReference type="OrthoDB" id="9802667at2"/>
<evidence type="ECO:0000313" key="6">
    <source>
        <dbReference type="EMBL" id="BBL06384.1"/>
    </source>
</evidence>
<dbReference type="CDD" id="cd00452">
    <property type="entry name" value="KDPG_aldolase"/>
    <property type="match status" value="1"/>
</dbReference>
<comment type="subunit">
    <text evidence="3">Homotrimer.</text>
</comment>
<dbReference type="EMBL" id="AP019736">
    <property type="protein sequence ID" value="BBL06384.1"/>
    <property type="molecule type" value="Genomic_DNA"/>
</dbReference>
<evidence type="ECO:0000256" key="5">
    <source>
        <dbReference type="ARBA" id="ARBA00023277"/>
    </source>
</evidence>
<dbReference type="NCBIfam" id="NF005499">
    <property type="entry name" value="PRK07114.1"/>
    <property type="match status" value="1"/>
</dbReference>
<dbReference type="InterPro" id="IPR013785">
    <property type="entry name" value="Aldolase_TIM"/>
</dbReference>
<dbReference type="PROSITE" id="PS00160">
    <property type="entry name" value="ALDOLASE_KDPG_KHG_2"/>
    <property type="match status" value="1"/>
</dbReference>
<dbReference type="SUPFAM" id="SSF51569">
    <property type="entry name" value="Aldolase"/>
    <property type="match status" value="1"/>
</dbReference>
<evidence type="ECO:0000256" key="2">
    <source>
        <dbReference type="ARBA" id="ARBA00006906"/>
    </source>
</evidence>
<dbReference type="PANTHER" id="PTHR30246:SF1">
    <property type="entry name" value="2-DEHYDRO-3-DEOXY-6-PHOSPHOGALACTONATE ALDOLASE-RELATED"/>
    <property type="match status" value="1"/>
</dbReference>
<dbReference type="AlphaFoldDB" id="A0A4Y1X0X6"/>
<proteinExistence type="inferred from homology"/>
<dbReference type="PANTHER" id="PTHR30246">
    <property type="entry name" value="2-KETO-3-DEOXY-6-PHOSPHOGLUCONATE ALDOLASE"/>
    <property type="match status" value="1"/>
</dbReference>
<keyword evidence="4" id="KW-0456">Lyase</keyword>
<dbReference type="InterPro" id="IPR031338">
    <property type="entry name" value="KDPG/KHG_AS_2"/>
</dbReference>
<dbReference type="Gene3D" id="3.20.20.70">
    <property type="entry name" value="Aldolase class I"/>
    <property type="match status" value="1"/>
</dbReference>
<comment type="similarity">
    <text evidence="2">Belongs to the KHG/KDPG aldolase family.</text>
</comment>
<dbReference type="InterPro" id="IPR000887">
    <property type="entry name" value="Aldlse_KDPG_KHG"/>
</dbReference>
<evidence type="ECO:0000256" key="4">
    <source>
        <dbReference type="ARBA" id="ARBA00023239"/>
    </source>
</evidence>
<protein>
    <submittedName>
        <fullName evidence="6">Bifunctional 4-hydroxy-2-oxoglutarate aldolase/2-dehydro-3-deoxy-phosphogluconate aldolase</fullName>
    </submittedName>
</protein>
<dbReference type="KEGG" id="ada:A5CPEGH6_10220"/>
<keyword evidence="5" id="KW-0119">Carbohydrate metabolism</keyword>
<evidence type="ECO:0000256" key="1">
    <source>
        <dbReference type="ARBA" id="ARBA00004761"/>
    </source>
</evidence>
<evidence type="ECO:0000313" key="7">
    <source>
        <dbReference type="Proteomes" id="UP000319374"/>
    </source>
</evidence>
<accession>A0A4Y1X0X6</accession>
<reference evidence="7" key="1">
    <citation type="submission" date="2019-06" db="EMBL/GenBank/DDBJ databases">
        <title>Alistipes onderdonkii subsp. vulgaris subsp. nov., Alistipes dispar sp. nov. and Alistipes communis sp. nov., isolated from human faeces, and creation of Alistipes onderdonkii subsp. onderdonkii subsp. nov.</title>
        <authorList>
            <person name="Sakamoto M."/>
            <person name="Ikeyama N."/>
            <person name="Ogata Y."/>
            <person name="Suda W."/>
            <person name="Iino T."/>
            <person name="Hattori M."/>
            <person name="Ohkuma M."/>
        </authorList>
    </citation>
    <scope>NUCLEOTIDE SEQUENCE [LARGE SCALE GENOMIC DNA]</scope>
    <source>
        <strain evidence="7">5CPEGH6</strain>
    </source>
</reference>
<dbReference type="GO" id="GO:0016829">
    <property type="term" value="F:lyase activity"/>
    <property type="evidence" value="ECO:0007669"/>
    <property type="project" value="UniProtKB-KW"/>
</dbReference>
<name>A0A4Y1X0X6_9BACT</name>
<dbReference type="Proteomes" id="UP000319374">
    <property type="component" value="Chromosome"/>
</dbReference>
<dbReference type="RefSeq" id="WP_141428208.1">
    <property type="nucleotide sequence ID" value="NZ_AP019736.1"/>
</dbReference>
<dbReference type="GeneID" id="98673000"/>
<keyword evidence="7" id="KW-1185">Reference proteome</keyword>
<sequence>MARFDFLEVLCTLRDTGMVPVFYHRDAAVACQVLKACYEGGVRAFEFTDRGDFACEVFASLVKYAGKECPEMALGVGSVTDAPTAASYLNCGADFVVGPCFVEEVARLCNRRVVPYVPGCGTVAEIVAAQEAGCNLVKLFPAGCAGGPSFVKSVRGPLPRVQIMATGAVEPTEESLRAWFEAGVACVGMGSRLFPAPRLEAGDWMWIAGKCRFVLGVIRSCRRK</sequence>
<gene>
    <name evidence="6" type="ORF">A5CPEGH6_10220</name>
</gene>
<organism evidence="6 7">
    <name type="scientific">Alistipes dispar</name>
    <dbReference type="NCBI Taxonomy" id="2585119"/>
    <lineage>
        <taxon>Bacteria</taxon>
        <taxon>Pseudomonadati</taxon>
        <taxon>Bacteroidota</taxon>
        <taxon>Bacteroidia</taxon>
        <taxon>Bacteroidales</taxon>
        <taxon>Rikenellaceae</taxon>
        <taxon>Alistipes</taxon>
    </lineage>
</organism>
<dbReference type="Pfam" id="PF01081">
    <property type="entry name" value="Aldolase"/>
    <property type="match status" value="1"/>
</dbReference>
<comment type="pathway">
    <text evidence="1">Carbohydrate acid metabolism.</text>
</comment>